<evidence type="ECO:0000313" key="2">
    <source>
        <dbReference type="EMBL" id="MBG6135862.1"/>
    </source>
</evidence>
<gene>
    <name evidence="2" type="ORF">IW245_002056</name>
</gene>
<dbReference type="InterPro" id="IPR050051">
    <property type="entry name" value="EccE_dom"/>
</dbReference>
<organism evidence="2 3">
    <name type="scientific">Longispora fulva</name>
    <dbReference type="NCBI Taxonomy" id="619741"/>
    <lineage>
        <taxon>Bacteria</taxon>
        <taxon>Bacillati</taxon>
        <taxon>Actinomycetota</taxon>
        <taxon>Actinomycetes</taxon>
        <taxon>Micromonosporales</taxon>
        <taxon>Micromonosporaceae</taxon>
        <taxon>Longispora</taxon>
    </lineage>
</organism>
<dbReference type="Proteomes" id="UP000622552">
    <property type="component" value="Unassembled WGS sequence"/>
</dbReference>
<dbReference type="AlphaFoldDB" id="A0A8J7GFX1"/>
<evidence type="ECO:0000259" key="1">
    <source>
        <dbReference type="Pfam" id="PF11203"/>
    </source>
</evidence>
<sequence length="313" mass="32973">MGWQLAAVAVVLAVGRPWPTAVGVALAAVAAVVVTSARIRGRFLYAWAPAAASFLFRARTRDLGVPAVAGRELLYLLAPEATGGAEDDICMLSLRTGMTAVLRPTGPVPEPAALLPPDSGQPLMVQVVYHVGGDRPPRSWIALHTPRTVDSHADPEVRTALANAVRRVSRQLRRAGVPARGLPEHELLGTLAALAHVNGGRGRIREEWGHWSSGTVAQATYHLGEWADLPGPAGARLTQRLLTAVPQAAVTIAVIARRDGSSTATLRAAAPTRGDLERAVLTLTRVAQAEGIVLTPHDGRHLRALASTLPLGI</sequence>
<feature type="domain" description="Type VII secretion system protein EccE" evidence="1">
    <location>
        <begin position="149"/>
        <end position="222"/>
    </location>
</feature>
<keyword evidence="3" id="KW-1185">Reference proteome</keyword>
<dbReference type="Pfam" id="PF11203">
    <property type="entry name" value="EccE"/>
    <property type="match status" value="1"/>
</dbReference>
<accession>A0A8J7GFX1</accession>
<comment type="caution">
    <text evidence="2">The sequence shown here is derived from an EMBL/GenBank/DDBJ whole genome shotgun (WGS) entry which is preliminary data.</text>
</comment>
<proteinExistence type="predicted"/>
<reference evidence="2" key="1">
    <citation type="submission" date="2020-11" db="EMBL/GenBank/DDBJ databases">
        <title>Sequencing the genomes of 1000 actinobacteria strains.</title>
        <authorList>
            <person name="Klenk H.-P."/>
        </authorList>
    </citation>
    <scope>NUCLEOTIDE SEQUENCE</scope>
    <source>
        <strain evidence="2">DSM 45356</strain>
    </source>
</reference>
<evidence type="ECO:0000313" key="3">
    <source>
        <dbReference type="Proteomes" id="UP000622552"/>
    </source>
</evidence>
<dbReference type="RefSeq" id="WP_197002918.1">
    <property type="nucleotide sequence ID" value="NZ_BONS01000002.1"/>
</dbReference>
<dbReference type="EMBL" id="JADOUF010000001">
    <property type="protein sequence ID" value="MBG6135862.1"/>
    <property type="molecule type" value="Genomic_DNA"/>
</dbReference>
<protein>
    <submittedName>
        <fullName evidence="2">Type VII secretion protein EccE</fullName>
    </submittedName>
</protein>
<name>A0A8J7GFX1_9ACTN</name>